<protein>
    <submittedName>
        <fullName evidence="3">CHAD domain-containing protein</fullName>
    </submittedName>
</protein>
<dbReference type="EMBL" id="FNIE01000004">
    <property type="protein sequence ID" value="SDN47153.1"/>
    <property type="molecule type" value="Genomic_DNA"/>
</dbReference>
<dbReference type="STRING" id="310781.SAMN05216259_104246"/>
<dbReference type="CDD" id="cd07374">
    <property type="entry name" value="CYTH-like_Pase"/>
    <property type="match status" value="1"/>
</dbReference>
<name>A0A1H0BNR2_9ACTN</name>
<dbReference type="PROSITE" id="PS51708">
    <property type="entry name" value="CHAD"/>
    <property type="match status" value="1"/>
</dbReference>
<feature type="domain" description="CHAD" evidence="2">
    <location>
        <begin position="241"/>
        <end position="531"/>
    </location>
</feature>
<dbReference type="Proteomes" id="UP000199341">
    <property type="component" value="Unassembled WGS sequence"/>
</dbReference>
<gene>
    <name evidence="3" type="ORF">SAMN05216259_104246</name>
</gene>
<dbReference type="SUPFAM" id="SSF55154">
    <property type="entry name" value="CYTH-like phosphatases"/>
    <property type="match status" value="1"/>
</dbReference>
<dbReference type="PANTHER" id="PTHR39339:SF1">
    <property type="entry name" value="CHAD DOMAIN-CONTAINING PROTEIN"/>
    <property type="match status" value="1"/>
</dbReference>
<dbReference type="Gene3D" id="2.40.320.10">
    <property type="entry name" value="Hypothetical Protein Pfu-838710-001"/>
    <property type="match status" value="1"/>
</dbReference>
<dbReference type="InterPro" id="IPR033469">
    <property type="entry name" value="CYTH-like_dom_sf"/>
</dbReference>
<dbReference type="AlphaFoldDB" id="A0A1H0BNR2"/>
<reference evidence="3 4" key="1">
    <citation type="submission" date="2016-10" db="EMBL/GenBank/DDBJ databases">
        <authorList>
            <person name="de Groot N.N."/>
        </authorList>
    </citation>
    <scope>NUCLEOTIDE SEQUENCE [LARGE SCALE GENOMIC DNA]</scope>
    <source>
        <strain evidence="3 4">CGMCC 4.2022</strain>
    </source>
</reference>
<dbReference type="InterPro" id="IPR038186">
    <property type="entry name" value="CHAD_dom_sf"/>
</dbReference>
<feature type="compositionally biased region" description="Basic and acidic residues" evidence="1">
    <location>
        <begin position="8"/>
        <end position="23"/>
    </location>
</feature>
<keyword evidence="4" id="KW-1185">Reference proteome</keyword>
<dbReference type="Pfam" id="PF05235">
    <property type="entry name" value="CHAD"/>
    <property type="match status" value="1"/>
</dbReference>
<feature type="region of interest" description="Disordered" evidence="1">
    <location>
        <begin position="1"/>
        <end position="29"/>
    </location>
</feature>
<sequence length="538" mass="58873">MAAAAAGSRKDMTTTQPEREAKFEGAGQFDPQDLCTLPAVARVREEAPEELDAVYYDTADLRLLLDGVTLRHGSGGTDTGWRVELPQETRHMAVPGKAGDVPGELRRRTAVFTRGRDVVPVAHLRTHRRRHVLLDENGRELAELTQDTVAAQTLDGEPAGAAPLHAGGQEGTCTRITQWSEIDVELADGGPELLRAARKQLAAAGWRPSGSAHKLQHALTEELRAVEAGSAPAGDDRRLRPGSAGAAVMDRLARQTTALVQADPGTRFDEPDALHRMRSAARRLRSLLRGQRKVLDRRRTDPVVRELHWLTGLLAAPRDHEVLAERLPAQARRLERRAPELRPALRGLAERIGEQERARHDPAWQAAVEALDSPRYFALLDALDALLADPPLRPAAAKPAAKQLRKAAEHDRRRLLKRIAAVENAPEGPARERALHGVRKAARRARHTAETARPVTGKPARRLLKRTKALQKLLGEHQDAVVARGALLSLSAAAHRSGADTFGYGLLHAEQEAAIADLQQHFPKAARRAVKRGVSRLH</sequence>
<evidence type="ECO:0000313" key="3">
    <source>
        <dbReference type="EMBL" id="SDN47153.1"/>
    </source>
</evidence>
<evidence type="ECO:0000259" key="2">
    <source>
        <dbReference type="PROSITE" id="PS51708"/>
    </source>
</evidence>
<proteinExistence type="predicted"/>
<accession>A0A1H0BNR2</accession>
<dbReference type="SMART" id="SM00880">
    <property type="entry name" value="CHAD"/>
    <property type="match status" value="1"/>
</dbReference>
<evidence type="ECO:0000256" key="1">
    <source>
        <dbReference type="SAM" id="MobiDB-lite"/>
    </source>
</evidence>
<dbReference type="PANTHER" id="PTHR39339">
    <property type="entry name" value="SLR1444 PROTEIN"/>
    <property type="match status" value="1"/>
</dbReference>
<evidence type="ECO:0000313" key="4">
    <source>
        <dbReference type="Proteomes" id="UP000199341"/>
    </source>
</evidence>
<dbReference type="Gene3D" id="1.40.20.10">
    <property type="entry name" value="CHAD domain"/>
    <property type="match status" value="1"/>
</dbReference>
<organism evidence="3 4">
    <name type="scientific">Actinacidiphila guanduensis</name>
    <dbReference type="NCBI Taxonomy" id="310781"/>
    <lineage>
        <taxon>Bacteria</taxon>
        <taxon>Bacillati</taxon>
        <taxon>Actinomycetota</taxon>
        <taxon>Actinomycetes</taxon>
        <taxon>Kitasatosporales</taxon>
        <taxon>Streptomycetaceae</taxon>
        <taxon>Actinacidiphila</taxon>
    </lineage>
</organism>
<dbReference type="InterPro" id="IPR007899">
    <property type="entry name" value="CHAD_dom"/>
</dbReference>